<protein>
    <submittedName>
        <fullName evidence="2">Uncharacterized protein</fullName>
    </submittedName>
</protein>
<dbReference type="AlphaFoldDB" id="A0A9P6BBS8"/>
<name>A0A9P6BBS8_9AGAM</name>
<feature type="region of interest" description="Disordered" evidence="1">
    <location>
        <begin position="1"/>
        <end position="49"/>
    </location>
</feature>
<dbReference type="EMBL" id="MU128915">
    <property type="protein sequence ID" value="KAF9519886.1"/>
    <property type="molecule type" value="Genomic_DNA"/>
</dbReference>
<proteinExistence type="predicted"/>
<organism evidence="2 3">
    <name type="scientific">Hydnum rufescens UP504</name>
    <dbReference type="NCBI Taxonomy" id="1448309"/>
    <lineage>
        <taxon>Eukaryota</taxon>
        <taxon>Fungi</taxon>
        <taxon>Dikarya</taxon>
        <taxon>Basidiomycota</taxon>
        <taxon>Agaricomycotina</taxon>
        <taxon>Agaricomycetes</taxon>
        <taxon>Cantharellales</taxon>
        <taxon>Hydnaceae</taxon>
        <taxon>Hydnum</taxon>
    </lineage>
</organism>
<dbReference type="OrthoDB" id="4085451at2759"/>
<evidence type="ECO:0000313" key="3">
    <source>
        <dbReference type="Proteomes" id="UP000886523"/>
    </source>
</evidence>
<comment type="caution">
    <text evidence="2">The sequence shown here is derived from an EMBL/GenBank/DDBJ whole genome shotgun (WGS) entry which is preliminary data.</text>
</comment>
<keyword evidence="3" id="KW-1185">Reference proteome</keyword>
<accession>A0A9P6BBS8</accession>
<gene>
    <name evidence="2" type="ORF">BS47DRAFT_1287787</name>
</gene>
<dbReference type="Proteomes" id="UP000886523">
    <property type="component" value="Unassembled WGS sequence"/>
</dbReference>
<evidence type="ECO:0000313" key="2">
    <source>
        <dbReference type="EMBL" id="KAF9519886.1"/>
    </source>
</evidence>
<evidence type="ECO:0000256" key="1">
    <source>
        <dbReference type="SAM" id="MobiDB-lite"/>
    </source>
</evidence>
<reference evidence="2" key="1">
    <citation type="journal article" date="2020" name="Nat. Commun.">
        <title>Large-scale genome sequencing of mycorrhizal fungi provides insights into the early evolution of symbiotic traits.</title>
        <authorList>
            <person name="Miyauchi S."/>
            <person name="Kiss E."/>
            <person name="Kuo A."/>
            <person name="Drula E."/>
            <person name="Kohler A."/>
            <person name="Sanchez-Garcia M."/>
            <person name="Morin E."/>
            <person name="Andreopoulos B."/>
            <person name="Barry K.W."/>
            <person name="Bonito G."/>
            <person name="Buee M."/>
            <person name="Carver A."/>
            <person name="Chen C."/>
            <person name="Cichocki N."/>
            <person name="Clum A."/>
            <person name="Culley D."/>
            <person name="Crous P.W."/>
            <person name="Fauchery L."/>
            <person name="Girlanda M."/>
            <person name="Hayes R.D."/>
            <person name="Keri Z."/>
            <person name="LaButti K."/>
            <person name="Lipzen A."/>
            <person name="Lombard V."/>
            <person name="Magnuson J."/>
            <person name="Maillard F."/>
            <person name="Murat C."/>
            <person name="Nolan M."/>
            <person name="Ohm R.A."/>
            <person name="Pangilinan J."/>
            <person name="Pereira M.F."/>
            <person name="Perotto S."/>
            <person name="Peter M."/>
            <person name="Pfister S."/>
            <person name="Riley R."/>
            <person name="Sitrit Y."/>
            <person name="Stielow J.B."/>
            <person name="Szollosi G."/>
            <person name="Zifcakova L."/>
            <person name="Stursova M."/>
            <person name="Spatafora J.W."/>
            <person name="Tedersoo L."/>
            <person name="Vaario L.M."/>
            <person name="Yamada A."/>
            <person name="Yan M."/>
            <person name="Wang P."/>
            <person name="Xu J."/>
            <person name="Bruns T."/>
            <person name="Baldrian P."/>
            <person name="Vilgalys R."/>
            <person name="Dunand C."/>
            <person name="Henrissat B."/>
            <person name="Grigoriev I.V."/>
            <person name="Hibbett D."/>
            <person name="Nagy L.G."/>
            <person name="Martin F.M."/>
        </authorList>
    </citation>
    <scope>NUCLEOTIDE SEQUENCE</scope>
    <source>
        <strain evidence="2">UP504</strain>
    </source>
</reference>
<sequence length="204" mass="22694">MGGSTSRLSRKLPARPPPSWAGARTDRPQLNITHRPPPSPSYQAEDHKTQSILDDAKDPHLVKSLYSLGQANAPRMTTTKEINPTSQMFESRKISEDQALSFRPIPNRMTASLLSELLDARKSVRSREELEVLARQYSIEVAVLEGLARSINTPSIGEQFTSRSVEDGEERVTSKVYLSLQFSQGTTDKLLTLQALWKNASICS</sequence>